<dbReference type="InterPro" id="IPR000387">
    <property type="entry name" value="Tyr_Pase_dom"/>
</dbReference>
<dbReference type="AlphaFoldDB" id="A0A914LCQ8"/>
<feature type="compositionally biased region" description="Low complexity" evidence="8">
    <location>
        <begin position="505"/>
        <end position="530"/>
    </location>
</feature>
<dbReference type="GO" id="GO:0012505">
    <property type="term" value="C:endomembrane system"/>
    <property type="evidence" value="ECO:0007669"/>
    <property type="project" value="UniProtKB-SubCell"/>
</dbReference>
<feature type="compositionally biased region" description="Low complexity" evidence="8">
    <location>
        <begin position="475"/>
        <end position="496"/>
    </location>
</feature>
<organism evidence="11 12">
    <name type="scientific">Meloidogyne incognita</name>
    <name type="common">Southern root-knot nematode worm</name>
    <name type="synonym">Oxyuris incognita</name>
    <dbReference type="NCBI Taxonomy" id="6306"/>
    <lineage>
        <taxon>Eukaryota</taxon>
        <taxon>Metazoa</taxon>
        <taxon>Ecdysozoa</taxon>
        <taxon>Nematoda</taxon>
        <taxon>Chromadorea</taxon>
        <taxon>Rhabditida</taxon>
        <taxon>Tylenchina</taxon>
        <taxon>Tylenchomorpha</taxon>
        <taxon>Tylenchoidea</taxon>
        <taxon>Meloidogynidae</taxon>
        <taxon>Meloidogyninae</taxon>
        <taxon>Meloidogyne</taxon>
        <taxon>Meloidogyne incognita group</taxon>
    </lineage>
</organism>
<feature type="compositionally biased region" description="Low complexity" evidence="8">
    <location>
        <begin position="623"/>
        <end position="647"/>
    </location>
</feature>
<feature type="compositionally biased region" description="Polar residues" evidence="8">
    <location>
        <begin position="263"/>
        <end position="275"/>
    </location>
</feature>
<keyword evidence="4" id="KW-0597">Phosphoprotein</keyword>
<comment type="similarity">
    <text evidence="2">Belongs to the protein-tyrosine phosphatase family. Non-receptor class 1 subfamily.</text>
</comment>
<evidence type="ECO:0000259" key="9">
    <source>
        <dbReference type="PROSITE" id="PS50055"/>
    </source>
</evidence>
<evidence type="ECO:0000256" key="7">
    <source>
        <dbReference type="ARBA" id="ARBA00023136"/>
    </source>
</evidence>
<dbReference type="PRINTS" id="PR00700">
    <property type="entry name" value="PRTYPHPHTASE"/>
</dbReference>
<dbReference type="Pfam" id="PF00102">
    <property type="entry name" value="Y_phosphatase"/>
    <property type="match status" value="2"/>
</dbReference>
<feature type="region of interest" description="Disordered" evidence="8">
    <location>
        <begin position="263"/>
        <end position="297"/>
    </location>
</feature>
<feature type="domain" description="Tyrosine specific protein phosphatases" evidence="10">
    <location>
        <begin position="328"/>
        <end position="459"/>
    </location>
</feature>
<dbReference type="PROSITE" id="PS50055">
    <property type="entry name" value="TYR_PHOSPHATASE_PTP"/>
    <property type="match status" value="1"/>
</dbReference>
<accession>A0A914LCQ8</accession>
<evidence type="ECO:0000256" key="4">
    <source>
        <dbReference type="ARBA" id="ARBA00022553"/>
    </source>
</evidence>
<proteinExistence type="inferred from homology"/>
<feature type="region of interest" description="Disordered" evidence="8">
    <location>
        <begin position="555"/>
        <end position="647"/>
    </location>
</feature>
<evidence type="ECO:0000256" key="3">
    <source>
        <dbReference type="ARBA" id="ARBA00013064"/>
    </source>
</evidence>
<dbReference type="GO" id="GO:0004726">
    <property type="term" value="F:non-membrane spanning protein tyrosine phosphatase activity"/>
    <property type="evidence" value="ECO:0007669"/>
    <property type="project" value="TreeGrafter"/>
</dbReference>
<feature type="compositionally biased region" description="Low complexity" evidence="8">
    <location>
        <begin position="555"/>
        <end position="597"/>
    </location>
</feature>
<keyword evidence="5" id="KW-0378">Hydrolase</keyword>
<evidence type="ECO:0000313" key="12">
    <source>
        <dbReference type="WBParaSite" id="Minc3s00410g11843"/>
    </source>
</evidence>
<evidence type="ECO:0000256" key="2">
    <source>
        <dbReference type="ARBA" id="ARBA00009701"/>
    </source>
</evidence>
<dbReference type="GO" id="GO:0070373">
    <property type="term" value="P:negative regulation of ERK1 and ERK2 cascade"/>
    <property type="evidence" value="ECO:0007669"/>
    <property type="project" value="TreeGrafter"/>
</dbReference>
<keyword evidence="11" id="KW-1185">Reference proteome</keyword>
<dbReference type="SUPFAM" id="SSF52799">
    <property type="entry name" value="(Phosphotyrosine protein) phosphatases II"/>
    <property type="match status" value="1"/>
</dbReference>
<evidence type="ECO:0000256" key="5">
    <source>
        <dbReference type="ARBA" id="ARBA00022801"/>
    </source>
</evidence>
<name>A0A914LCQ8_MELIC</name>
<dbReference type="InterPro" id="IPR003595">
    <property type="entry name" value="Tyr_Pase_cat"/>
</dbReference>
<comment type="subcellular location">
    <subcellularLocation>
        <location evidence="1">Endomembrane system</location>
    </subcellularLocation>
</comment>
<feature type="region of interest" description="Disordered" evidence="8">
    <location>
        <begin position="33"/>
        <end position="63"/>
    </location>
</feature>
<dbReference type="PANTHER" id="PTHR46047">
    <property type="entry name" value="TYROSINE-PROTEIN PHOSPHATASE NON-RECEPTOR TYPE 61F"/>
    <property type="match status" value="1"/>
</dbReference>
<dbReference type="PROSITE" id="PS50056">
    <property type="entry name" value="TYR_PHOSPHATASE_2"/>
    <property type="match status" value="1"/>
</dbReference>
<keyword evidence="6" id="KW-0904">Protein phosphatase</keyword>
<keyword evidence="7" id="KW-0472">Membrane</keyword>
<reference evidence="12" key="1">
    <citation type="submission" date="2022-11" db="UniProtKB">
        <authorList>
            <consortium name="WormBaseParasite"/>
        </authorList>
    </citation>
    <scope>IDENTIFICATION</scope>
</reference>
<dbReference type="GO" id="GO:0005737">
    <property type="term" value="C:cytoplasm"/>
    <property type="evidence" value="ECO:0007669"/>
    <property type="project" value="TreeGrafter"/>
</dbReference>
<dbReference type="SMART" id="SM00194">
    <property type="entry name" value="PTPc"/>
    <property type="match status" value="1"/>
</dbReference>
<dbReference type="GO" id="GO:0046426">
    <property type="term" value="P:negative regulation of receptor signaling pathway via JAK-STAT"/>
    <property type="evidence" value="ECO:0007669"/>
    <property type="project" value="TreeGrafter"/>
</dbReference>
<feature type="region of interest" description="Disordered" evidence="8">
    <location>
        <begin position="475"/>
        <end position="530"/>
    </location>
</feature>
<dbReference type="SMART" id="SM00404">
    <property type="entry name" value="PTPc_motif"/>
    <property type="match status" value="1"/>
</dbReference>
<dbReference type="Gene3D" id="3.90.190.10">
    <property type="entry name" value="Protein tyrosine phosphatase superfamily"/>
    <property type="match status" value="1"/>
</dbReference>
<dbReference type="WBParaSite" id="Minc3s00410g11843">
    <property type="protein sequence ID" value="Minc3s00410g11843"/>
    <property type="gene ID" value="Minc3s00410g11843"/>
</dbReference>
<dbReference type="Proteomes" id="UP000887563">
    <property type="component" value="Unplaced"/>
</dbReference>
<evidence type="ECO:0000313" key="11">
    <source>
        <dbReference type="Proteomes" id="UP000887563"/>
    </source>
</evidence>
<dbReference type="InterPro" id="IPR029021">
    <property type="entry name" value="Prot-tyrosine_phosphatase-like"/>
</dbReference>
<dbReference type="EC" id="3.1.3.48" evidence="3"/>
<protein>
    <recommendedName>
        <fullName evidence="3">protein-tyrosine-phosphatase</fullName>
        <ecNumber evidence="3">3.1.3.48</ecNumber>
    </recommendedName>
</protein>
<evidence type="ECO:0000259" key="10">
    <source>
        <dbReference type="PROSITE" id="PS50056"/>
    </source>
</evidence>
<dbReference type="PANTHER" id="PTHR46047:SF3">
    <property type="entry name" value="TYROSINE-PROTEIN PHOSPHATASE NON-RECEPTOR TYPE 61F"/>
    <property type="match status" value="1"/>
</dbReference>
<dbReference type="InterPro" id="IPR000242">
    <property type="entry name" value="PTP_cat"/>
</dbReference>
<dbReference type="InterPro" id="IPR051985">
    <property type="entry name" value="NR_tyrosine_phosphatase"/>
</dbReference>
<evidence type="ECO:0000256" key="8">
    <source>
        <dbReference type="SAM" id="MobiDB-lite"/>
    </source>
</evidence>
<dbReference type="GO" id="GO:0019901">
    <property type="term" value="F:protein kinase binding"/>
    <property type="evidence" value="ECO:0007669"/>
    <property type="project" value="TreeGrafter"/>
</dbReference>
<sequence>MFNFLRNRFIAIAASSNYFGGEERLVEVIQQQKQHKRHLVPPTSGVKNKEESVSSSPSNSYQQQKLNKMTEINTTIDSNLMDEKYFLNKFDEYEKEDSWDKVFSKVNSESDSQAKKLSLCCNLSNNFHEKNRYRNVLPYDQNRIKLQSASSEHEAYINASPLELPFAKRNYILTQGPLPNTTGDFWQMIYEQNVSICIMLSKVMEKSFVKCHSYFPHKDSPKSKFDRFECLLEHEEIRPNYIIRRICLKPLDFFKQNKKTAETNNFVTPSNSPTKSVGSDESGGVEGGENIGTTNLLDNSEDKSRIIHHFQFTTWPDFGVPEDTDQFLEFLEEVRRTREMLLTTTTPNQKEIISLEAEGSSQSNNPPIVCHCSAGIGRTGTFVIVDSVLSMIEMNRINKQNLLNLENNNGATNNSQILTLNKEEGAKHQQKQNLNSLESLVVFIRKHRMGLIQTPQQLRFCWKTIVDWINKQQQNQKQQQFPSSPKSPLLATTTTTSPPPNNGRSSFSPPSFNHNSPLQPTSPLLSSSSSLIHGSTTTNTATILNVTTTNITTTISSSSPLSSPLHHQNPQQQQHQPINTSTTSTTPTKSPPTKNSSLISPKNAQKEVVKEGNEEEDDDERMSTSTSRGGSSSHLSLVLSSSDNFMY</sequence>
<evidence type="ECO:0000256" key="6">
    <source>
        <dbReference type="ARBA" id="ARBA00022912"/>
    </source>
</evidence>
<dbReference type="GO" id="GO:0005634">
    <property type="term" value="C:nucleus"/>
    <property type="evidence" value="ECO:0007669"/>
    <property type="project" value="TreeGrafter"/>
</dbReference>
<evidence type="ECO:0000256" key="1">
    <source>
        <dbReference type="ARBA" id="ARBA00004308"/>
    </source>
</evidence>
<feature type="domain" description="Tyrosine-protein phosphatase" evidence="9">
    <location>
        <begin position="129"/>
        <end position="468"/>
    </location>
</feature>